<evidence type="ECO:0000313" key="3">
    <source>
        <dbReference type="Proteomes" id="UP000499080"/>
    </source>
</evidence>
<dbReference type="Proteomes" id="UP000499080">
    <property type="component" value="Unassembled WGS sequence"/>
</dbReference>
<name>A0A4Y2I435_ARAVE</name>
<proteinExistence type="predicted"/>
<dbReference type="EMBL" id="BGPR01105173">
    <property type="protein sequence ID" value="GBM72212.1"/>
    <property type="molecule type" value="Genomic_DNA"/>
</dbReference>
<sequence>MVKSQSERVEKGLATEETKRSCSSSNPSPNPVRHNRKTINMSLSSVPSAGIDSFLGKASSLLTLRVEIFGAGVSPSSLLR</sequence>
<dbReference type="AlphaFoldDB" id="A0A4Y2I435"/>
<protein>
    <submittedName>
        <fullName evidence="2">Uncharacterized protein</fullName>
    </submittedName>
</protein>
<organism evidence="2 3">
    <name type="scientific">Araneus ventricosus</name>
    <name type="common">Orbweaver spider</name>
    <name type="synonym">Epeira ventricosa</name>
    <dbReference type="NCBI Taxonomy" id="182803"/>
    <lineage>
        <taxon>Eukaryota</taxon>
        <taxon>Metazoa</taxon>
        <taxon>Ecdysozoa</taxon>
        <taxon>Arthropoda</taxon>
        <taxon>Chelicerata</taxon>
        <taxon>Arachnida</taxon>
        <taxon>Araneae</taxon>
        <taxon>Araneomorphae</taxon>
        <taxon>Entelegynae</taxon>
        <taxon>Araneoidea</taxon>
        <taxon>Araneidae</taxon>
        <taxon>Araneus</taxon>
    </lineage>
</organism>
<gene>
    <name evidence="2" type="ORF">AVEN_49535_1</name>
</gene>
<feature type="region of interest" description="Disordered" evidence="1">
    <location>
        <begin position="1"/>
        <end position="36"/>
    </location>
</feature>
<comment type="caution">
    <text evidence="2">The sequence shown here is derived from an EMBL/GenBank/DDBJ whole genome shotgun (WGS) entry which is preliminary data.</text>
</comment>
<evidence type="ECO:0000256" key="1">
    <source>
        <dbReference type="SAM" id="MobiDB-lite"/>
    </source>
</evidence>
<keyword evidence="3" id="KW-1185">Reference proteome</keyword>
<evidence type="ECO:0000313" key="2">
    <source>
        <dbReference type="EMBL" id="GBM72212.1"/>
    </source>
</evidence>
<reference evidence="2 3" key="1">
    <citation type="journal article" date="2019" name="Sci. Rep.">
        <title>Orb-weaving spider Araneus ventricosus genome elucidates the spidroin gene catalogue.</title>
        <authorList>
            <person name="Kono N."/>
            <person name="Nakamura H."/>
            <person name="Ohtoshi R."/>
            <person name="Moran D.A.P."/>
            <person name="Shinohara A."/>
            <person name="Yoshida Y."/>
            <person name="Fujiwara M."/>
            <person name="Mori M."/>
            <person name="Tomita M."/>
            <person name="Arakawa K."/>
        </authorList>
    </citation>
    <scope>NUCLEOTIDE SEQUENCE [LARGE SCALE GENOMIC DNA]</scope>
</reference>
<feature type="compositionally biased region" description="Basic and acidic residues" evidence="1">
    <location>
        <begin position="1"/>
        <end position="20"/>
    </location>
</feature>
<accession>A0A4Y2I435</accession>